<dbReference type="RefSeq" id="WP_189621270.1">
    <property type="nucleotide sequence ID" value="NZ_BMZA01000007.1"/>
</dbReference>
<dbReference type="EMBL" id="BMZA01000007">
    <property type="protein sequence ID" value="GGZ06033.1"/>
    <property type="molecule type" value="Genomic_DNA"/>
</dbReference>
<comment type="caution">
    <text evidence="1">The sequence shown here is derived from an EMBL/GenBank/DDBJ whole genome shotgun (WGS) entry which is preliminary data.</text>
</comment>
<reference evidence="1" key="2">
    <citation type="submission" date="2020-09" db="EMBL/GenBank/DDBJ databases">
        <authorList>
            <person name="Sun Q."/>
            <person name="Kim S."/>
        </authorList>
    </citation>
    <scope>NUCLEOTIDE SEQUENCE</scope>
    <source>
        <strain evidence="1">KCTC 32255</strain>
    </source>
</reference>
<evidence type="ECO:0000313" key="2">
    <source>
        <dbReference type="Proteomes" id="UP000648075"/>
    </source>
</evidence>
<proteinExistence type="predicted"/>
<evidence type="ECO:0000313" key="1">
    <source>
        <dbReference type="EMBL" id="GGZ06033.1"/>
    </source>
</evidence>
<organism evidence="1 2">
    <name type="scientific">Novosphingobium colocasiae</name>
    <dbReference type="NCBI Taxonomy" id="1256513"/>
    <lineage>
        <taxon>Bacteria</taxon>
        <taxon>Pseudomonadati</taxon>
        <taxon>Pseudomonadota</taxon>
        <taxon>Alphaproteobacteria</taxon>
        <taxon>Sphingomonadales</taxon>
        <taxon>Sphingomonadaceae</taxon>
        <taxon>Novosphingobium</taxon>
    </lineage>
</organism>
<gene>
    <name evidence="1" type="ORF">GCM10011614_21130</name>
</gene>
<dbReference type="Proteomes" id="UP000648075">
    <property type="component" value="Unassembled WGS sequence"/>
</dbReference>
<accession>A0A918PGH7</accession>
<keyword evidence="2" id="KW-1185">Reference proteome</keyword>
<sequence length="61" mass="6766">MASPNNVLCAKLFCANAATAGVIRLEELSPNCGSERRRLKVLKCRGRKVWGGFHDYVIDTE</sequence>
<reference evidence="1" key="1">
    <citation type="journal article" date="2014" name="Int. J. Syst. Evol. Microbiol.">
        <title>Complete genome sequence of Corynebacterium casei LMG S-19264T (=DSM 44701T), isolated from a smear-ripened cheese.</title>
        <authorList>
            <consortium name="US DOE Joint Genome Institute (JGI-PGF)"/>
            <person name="Walter F."/>
            <person name="Albersmeier A."/>
            <person name="Kalinowski J."/>
            <person name="Ruckert C."/>
        </authorList>
    </citation>
    <scope>NUCLEOTIDE SEQUENCE</scope>
    <source>
        <strain evidence="1">KCTC 32255</strain>
    </source>
</reference>
<name>A0A918PGH7_9SPHN</name>
<protein>
    <submittedName>
        <fullName evidence="1">Uncharacterized protein</fullName>
    </submittedName>
</protein>
<dbReference type="AlphaFoldDB" id="A0A918PGH7"/>